<name>A0A1I1VG04_9BACT</name>
<evidence type="ECO:0000256" key="6">
    <source>
        <dbReference type="ARBA" id="ARBA00022759"/>
    </source>
</evidence>
<dbReference type="Gene3D" id="1.10.3210.10">
    <property type="entry name" value="Hypothetical protein af1432"/>
    <property type="match status" value="1"/>
</dbReference>
<evidence type="ECO:0000256" key="4">
    <source>
        <dbReference type="ARBA" id="ARBA00022722"/>
    </source>
</evidence>
<dbReference type="OrthoDB" id="9768769at2"/>
<dbReference type="PROSITE" id="PS50887">
    <property type="entry name" value="GGDEF"/>
    <property type="match status" value="1"/>
</dbReference>
<dbReference type="InterPro" id="IPR041062">
    <property type="entry name" value="Csm1_B"/>
</dbReference>
<dbReference type="Gene3D" id="3.30.70.270">
    <property type="match status" value="1"/>
</dbReference>
<feature type="compositionally biased region" description="Basic and acidic residues" evidence="12">
    <location>
        <begin position="773"/>
        <end position="792"/>
    </location>
</feature>
<accession>A0A1I1VG04</accession>
<dbReference type="Pfam" id="PF22335">
    <property type="entry name" value="Cas10-Cmr2_palm2"/>
    <property type="match status" value="1"/>
</dbReference>
<dbReference type="EMBL" id="FONA01000002">
    <property type="protein sequence ID" value="SFD80888.1"/>
    <property type="molecule type" value="Genomic_DNA"/>
</dbReference>
<keyword evidence="6" id="KW-0255">Endonuclease</keyword>
<evidence type="ECO:0000256" key="5">
    <source>
        <dbReference type="ARBA" id="ARBA00022741"/>
    </source>
</evidence>
<evidence type="ECO:0000256" key="3">
    <source>
        <dbReference type="ARBA" id="ARBA00022679"/>
    </source>
</evidence>
<keyword evidence="7" id="KW-0378">Hydrolase</keyword>
<dbReference type="eggNOG" id="COG1353">
    <property type="taxonomic scope" value="Bacteria"/>
</dbReference>
<dbReference type="GO" id="GO:0004519">
    <property type="term" value="F:endonuclease activity"/>
    <property type="evidence" value="ECO:0007669"/>
    <property type="project" value="UniProtKB-KW"/>
</dbReference>
<dbReference type="Proteomes" id="UP000181976">
    <property type="component" value="Unassembled WGS sequence"/>
</dbReference>
<comment type="similarity">
    <text evidence="1">Belongs to the CRISPR-associated Cas10/Csm1 family.</text>
</comment>
<evidence type="ECO:0000313" key="15">
    <source>
        <dbReference type="Proteomes" id="UP000181976"/>
    </source>
</evidence>
<evidence type="ECO:0000256" key="9">
    <source>
        <dbReference type="ARBA" id="ARBA00022840"/>
    </source>
</evidence>
<dbReference type="InterPro" id="IPR043128">
    <property type="entry name" value="Rev_trsase/Diguanyl_cyclase"/>
</dbReference>
<evidence type="ECO:0000256" key="11">
    <source>
        <dbReference type="ARBA" id="ARBA00032922"/>
    </source>
</evidence>
<dbReference type="RefSeq" id="WP_010528691.1">
    <property type="nucleotide sequence ID" value="NZ_AFSL01000095.1"/>
</dbReference>
<evidence type="ECO:0000256" key="2">
    <source>
        <dbReference type="ARBA" id="ARBA00014333"/>
    </source>
</evidence>
<dbReference type="PANTHER" id="PTHR36528:SF1">
    <property type="entry name" value="CRISPR SYSTEM SINGLE-STRAND-SPECIFIC DEOXYRIBONUCLEASE CAS10_CSM1 (SUBTYPE III-A)"/>
    <property type="match status" value="1"/>
</dbReference>
<feature type="region of interest" description="Disordered" evidence="12">
    <location>
        <begin position="773"/>
        <end position="798"/>
    </location>
</feature>
<dbReference type="GO" id="GO:0016740">
    <property type="term" value="F:transferase activity"/>
    <property type="evidence" value="ECO:0007669"/>
    <property type="project" value="UniProtKB-KW"/>
</dbReference>
<evidence type="ECO:0000259" key="13">
    <source>
        <dbReference type="PROSITE" id="PS50887"/>
    </source>
</evidence>
<dbReference type="GO" id="GO:0051607">
    <property type="term" value="P:defense response to virus"/>
    <property type="evidence" value="ECO:0007669"/>
    <property type="project" value="UniProtKB-KW"/>
</dbReference>
<dbReference type="STRING" id="385682.SAMN05444380_102131"/>
<proteinExistence type="inferred from homology"/>
<evidence type="ECO:0000256" key="12">
    <source>
        <dbReference type="SAM" id="MobiDB-lite"/>
    </source>
</evidence>
<organism evidence="14 15">
    <name type="scientific">Thermophagus xiamenensis</name>
    <dbReference type="NCBI Taxonomy" id="385682"/>
    <lineage>
        <taxon>Bacteria</taxon>
        <taxon>Pseudomonadati</taxon>
        <taxon>Bacteroidota</taxon>
        <taxon>Bacteroidia</taxon>
        <taxon>Marinilabiliales</taxon>
        <taxon>Marinilabiliaceae</taxon>
        <taxon>Thermophagus</taxon>
    </lineage>
</organism>
<evidence type="ECO:0000256" key="10">
    <source>
        <dbReference type="ARBA" id="ARBA00023118"/>
    </source>
</evidence>
<evidence type="ECO:0000256" key="1">
    <source>
        <dbReference type="ARBA" id="ARBA00005700"/>
    </source>
</evidence>
<dbReference type="NCBIfam" id="TIGR02578">
    <property type="entry name" value="cas_TM1811_Csm1"/>
    <property type="match status" value="1"/>
</dbReference>
<keyword evidence="10" id="KW-0051">Antiviral defense</keyword>
<feature type="domain" description="GGDEF" evidence="13">
    <location>
        <begin position="575"/>
        <end position="720"/>
    </location>
</feature>
<dbReference type="InterPro" id="IPR013408">
    <property type="entry name" value="Cas10/Csm1"/>
</dbReference>
<keyword evidence="3" id="KW-0808">Transferase</keyword>
<dbReference type="InParanoid" id="A0A1I1VG04"/>
<gene>
    <name evidence="14" type="ORF">SAMN05444380_102131</name>
</gene>
<dbReference type="AlphaFoldDB" id="A0A1I1VG04"/>
<dbReference type="Pfam" id="PF18211">
    <property type="entry name" value="Csm1_B"/>
    <property type="match status" value="1"/>
</dbReference>
<protein>
    <recommendedName>
        <fullName evidence="2">CRISPR system single-strand-specific deoxyribonuclease Cas10/Csm1 (subtype III-A)</fullName>
    </recommendedName>
    <alternativeName>
        <fullName evidence="11">Cyclic oligoadenylate synthase</fullName>
    </alternativeName>
</protein>
<dbReference type="PANTHER" id="PTHR36528">
    <property type="entry name" value="CRISPR SYSTEM SINGLE-STRAND-SPECIFIC DEOXYRIBONUCLEASE CAS10/CSM1 (SUBTYPE III-A)"/>
    <property type="match status" value="1"/>
</dbReference>
<dbReference type="GO" id="GO:0005524">
    <property type="term" value="F:ATP binding"/>
    <property type="evidence" value="ECO:0007669"/>
    <property type="project" value="UniProtKB-KW"/>
</dbReference>
<dbReference type="GO" id="GO:0004527">
    <property type="term" value="F:exonuclease activity"/>
    <property type="evidence" value="ECO:0007669"/>
    <property type="project" value="UniProtKB-KW"/>
</dbReference>
<evidence type="ECO:0000256" key="7">
    <source>
        <dbReference type="ARBA" id="ARBA00022801"/>
    </source>
</evidence>
<reference evidence="14 15" key="1">
    <citation type="submission" date="2016-10" db="EMBL/GenBank/DDBJ databases">
        <authorList>
            <person name="de Groot N.N."/>
        </authorList>
    </citation>
    <scope>NUCLEOTIDE SEQUENCE [LARGE SCALE GENOMIC DNA]</scope>
    <source>
        <strain evidence="14 15">DSM 19012</strain>
    </source>
</reference>
<keyword evidence="5" id="KW-0547">Nucleotide-binding</keyword>
<evidence type="ECO:0000313" key="14">
    <source>
        <dbReference type="EMBL" id="SFD80888.1"/>
    </source>
</evidence>
<keyword evidence="4" id="KW-0540">Nuclease</keyword>
<dbReference type="InterPro" id="IPR054767">
    <property type="entry name" value="Cas10-Cmr2_palm2"/>
</dbReference>
<dbReference type="InterPro" id="IPR052117">
    <property type="entry name" value="Cas10/Csm1_subtype-III-A"/>
</dbReference>
<keyword evidence="8" id="KW-0269">Exonuclease</keyword>
<sequence length="872" mass="100036">MDYLREQIYLAGLLHDIGKFFQRADSGSVEKSKLLTDDVKRLVSQYCPLKNDGRYTHKHVIWTAGFISKYSRVFNNLLKDGQGLRSNLLEYAASHHLSADQLRESPARFIRQADHLSSGMDRSTDAAFKDEQEAENWDAFKKKRMVSVFEGLGHQGPHTFKYHLPVDSLNLRADWFPRKSFDSNPDYASLWQRFEAEFKFIQADDFRAFSETLLNLLQKYTTSVPSSTIHLPDVSLFDHLKTTAALAVCLYDKSLETGDAGSDTFLMIGGDFSGIQNYIYNIQSKQAAKNLKGRSFYIKLLSDAVVYYLLKELNLFHGNVIYNAGGSFYLLAPNTAWMRAKFEECKRNIEEKILQAHGTSLYIALDTVTFGEETLLFQKGKTLSDAWQQLFDRRNAAKKHRYADMLTARYDYFFTPSDQGGDTIRDAVTGEELSKQKAKAIGDGDTNEYIGELTWKQILLGRKLREAQYIVISDGPLTYWKNHDAIDPAGLGFYFYFLSQKEIEDKREALKGFANRVRIITLNANERGDCDFLNSAVQGYNNIFGFDFLGGNDFPKDDDGYPLTFDKLAGESDLKRLGFLRMDVDNLGMLFRSGFPKEMITLSRYSSLSRNLDWFFKGYINTIWKERYSDSSYIIYSGGDDLFLIGRWDKVLDFGREIREAFKNYVCNNPFLSLSGGMAIVSGKFPVKKASADSESMEKKAKSYFFEFEQNGNTQRFEKSAVTLMGLPLNWDHEFPLVMDLQNKMVQLLAQKKLPKAFISKLSMHYSMSRNITDKSLDDKSKDDKPKKDKMPKNNNEVPPKVLWMMAYDFGRMVGRYSHADVIDLVKQCQRDIFSNTIQNQKIKTSYHALDLWNLAARLAELQLRTMDISNS</sequence>
<dbReference type="InterPro" id="IPR000160">
    <property type="entry name" value="GGDEF_dom"/>
</dbReference>
<evidence type="ECO:0000256" key="8">
    <source>
        <dbReference type="ARBA" id="ARBA00022839"/>
    </source>
</evidence>
<keyword evidence="9" id="KW-0067">ATP-binding</keyword>
<keyword evidence="15" id="KW-1185">Reference proteome</keyword>